<evidence type="ECO:0000256" key="21">
    <source>
        <dbReference type="SAM" id="Coils"/>
    </source>
</evidence>
<keyword evidence="21" id="KW-0175">Coiled coil</keyword>
<dbReference type="SUPFAM" id="SSF82282">
    <property type="entry name" value="Homocysteine S-methyltransferase"/>
    <property type="match status" value="1"/>
</dbReference>
<evidence type="ECO:0000256" key="9">
    <source>
        <dbReference type="ARBA" id="ARBA00022603"/>
    </source>
</evidence>
<keyword evidence="12 20" id="KW-0808">Transferase</keyword>
<dbReference type="PROSITE" id="PS51332">
    <property type="entry name" value="B12_BINDING"/>
    <property type="match status" value="1"/>
</dbReference>
<dbReference type="GO" id="GO:0050667">
    <property type="term" value="P:homocysteine metabolic process"/>
    <property type="evidence" value="ECO:0007669"/>
    <property type="project" value="TreeGrafter"/>
</dbReference>
<keyword evidence="13" id="KW-0949">S-adenosyl-L-methionine</keyword>
<dbReference type="InterPro" id="IPR000489">
    <property type="entry name" value="Pterin-binding_dom"/>
</dbReference>
<dbReference type="UniPathway" id="UPA00051">
    <property type="reaction ID" value="UER00081"/>
</dbReference>
<dbReference type="Pfam" id="PF02607">
    <property type="entry name" value="B12-binding_2"/>
    <property type="match status" value="1"/>
</dbReference>
<dbReference type="GO" id="GO:0046653">
    <property type="term" value="P:tetrahydrofolate metabolic process"/>
    <property type="evidence" value="ECO:0007669"/>
    <property type="project" value="TreeGrafter"/>
</dbReference>
<dbReference type="SUPFAM" id="SSF51717">
    <property type="entry name" value="Dihydropteroate synthetase-like"/>
    <property type="match status" value="1"/>
</dbReference>
<dbReference type="SMART" id="SM01018">
    <property type="entry name" value="B12-binding_2"/>
    <property type="match status" value="1"/>
</dbReference>
<evidence type="ECO:0000256" key="8">
    <source>
        <dbReference type="ARBA" id="ARBA00013998"/>
    </source>
</evidence>
<evidence type="ECO:0000256" key="10">
    <source>
        <dbReference type="ARBA" id="ARBA00022605"/>
    </source>
</evidence>
<dbReference type="Pfam" id="PF00809">
    <property type="entry name" value="Pterin_bind"/>
    <property type="match status" value="1"/>
</dbReference>
<dbReference type="GO" id="GO:0031419">
    <property type="term" value="F:cobalamin binding"/>
    <property type="evidence" value="ECO:0007669"/>
    <property type="project" value="UniProtKB-KW"/>
</dbReference>
<feature type="domain" description="B12-binding" evidence="24">
    <location>
        <begin position="678"/>
        <end position="798"/>
    </location>
</feature>
<dbReference type="PANTHER" id="PTHR45833">
    <property type="entry name" value="METHIONINE SYNTHASE"/>
    <property type="match status" value="1"/>
</dbReference>
<dbReference type="SUPFAM" id="SSF47644">
    <property type="entry name" value="Methionine synthase domain"/>
    <property type="match status" value="1"/>
</dbReference>
<keyword evidence="27" id="KW-1185">Reference proteome</keyword>
<dbReference type="InterPro" id="IPR003759">
    <property type="entry name" value="Cbl-bd_cap"/>
</dbReference>
<dbReference type="Proteomes" id="UP000295504">
    <property type="component" value="Unassembled WGS sequence"/>
</dbReference>
<dbReference type="OrthoDB" id="9803687at2"/>
<sequence>MVKRQKLYDLLNEKILVFDGAMGTMLQKNGLTTGCPEEFNLDKRKVIKRIHKEYVNAGCNIIQTNTFGANRIKLAEYNLQSKVEEINRAAVKLVKEMAGEEVLVAGDIGPTGKLMYPVGDLSFDEAYEVFYEQAKVLIESGVNIINIETISDIQEARAAIIAVKDAGDVPIICTLTFNTEMRTLTGSDPETVATVLEALGVDILGVNCGFGPDMMIDIVRRMSSVTDKYIIAQPNAGLPKYIDGITYYDLTPEKMASYVEDLINAGANIIGGCCGTTPEHMKIIKDKVKNLRPIVKEEKQFTKLASVTKTLIITEELPTRVIGECINPTAKKYLAQAIKDNNLSLLCEEAIKQVESNANIIDVNVGVNLTEESSVMRNAVYEIQRVIDAPLSIDTVNFEAMEEGLKACAGKPLINSTNGEERHLDKVLRLAKRYGAAILGLTLDEKGIPKKAEERFVIAERIVNRALEYGLKRQDIFIDTLVLTAGAQQQYALETIKAIQLVKKELGVKTVLGISNISHGLPNRAILNSTFLGMALNAGLDMPIMNPYIDKMWEVIKSADVLTGKDLNAKIFVESFNDEKVVEKTIEVNEVKIIDKLTKAIVSGDKNSVPLFIDELKANGFRALDLVNNCIIPALEDVGNKYEKQIYFLPQLLLSAEAAQKAFNELKEELNRSTVSNVGTIVLATVKGDIHDIGKNIVSIMLQNHGFKVIDLGKDVDSDRIIECALKEEADIIGLSALMTTTMNEMKIVTESLKSKGLSIPVLIGGAVVTEEYANTIGAFYSSDAIGAVKQAKLIINK</sequence>
<dbReference type="NCBIfam" id="NF005719">
    <property type="entry name" value="PRK07535.1"/>
    <property type="match status" value="1"/>
</dbReference>
<dbReference type="PROSITE" id="PS50970">
    <property type="entry name" value="HCY"/>
    <property type="match status" value="1"/>
</dbReference>
<dbReference type="CDD" id="cd02070">
    <property type="entry name" value="corrinoid_protein_B12-BD"/>
    <property type="match status" value="1"/>
</dbReference>
<evidence type="ECO:0000256" key="12">
    <source>
        <dbReference type="ARBA" id="ARBA00022679"/>
    </source>
</evidence>
<dbReference type="EMBL" id="SLYC01000014">
    <property type="protein sequence ID" value="TCQ02625.1"/>
    <property type="molecule type" value="Genomic_DNA"/>
</dbReference>
<dbReference type="FunFam" id="3.40.50.280:FF:000003">
    <property type="entry name" value="Dimethylamine methyltransferase corrinoid protein"/>
    <property type="match status" value="1"/>
</dbReference>
<comment type="caution">
    <text evidence="26">The sequence shown here is derived from an EMBL/GenBank/DDBJ whole genome shotgun (WGS) entry which is preliminary data.</text>
</comment>
<dbReference type="InterPro" id="IPR003726">
    <property type="entry name" value="HCY_dom"/>
</dbReference>
<dbReference type="PROSITE" id="PS51337">
    <property type="entry name" value="B12_BINDING_NTER"/>
    <property type="match status" value="1"/>
</dbReference>
<keyword evidence="17" id="KW-0170">Cobalt</keyword>
<keyword evidence="11" id="KW-0846">Cobalamin</keyword>
<dbReference type="Gene3D" id="1.10.1240.10">
    <property type="entry name" value="Methionine synthase domain"/>
    <property type="match status" value="1"/>
</dbReference>
<evidence type="ECO:0000256" key="1">
    <source>
        <dbReference type="ARBA" id="ARBA00001700"/>
    </source>
</evidence>
<accession>A0A4R2TMY5</accession>
<evidence type="ECO:0000256" key="6">
    <source>
        <dbReference type="ARBA" id="ARBA00010854"/>
    </source>
</evidence>
<dbReference type="Gene3D" id="3.20.20.330">
    <property type="entry name" value="Homocysteine-binding-like domain"/>
    <property type="match status" value="1"/>
</dbReference>
<keyword evidence="16" id="KW-0486">Methionine biosynthesis</keyword>
<evidence type="ECO:0000313" key="26">
    <source>
        <dbReference type="EMBL" id="TCQ02625.1"/>
    </source>
</evidence>
<evidence type="ECO:0000259" key="24">
    <source>
        <dbReference type="PROSITE" id="PS51332"/>
    </source>
</evidence>
<evidence type="ECO:0000313" key="27">
    <source>
        <dbReference type="Proteomes" id="UP000295504"/>
    </source>
</evidence>
<feature type="binding site" evidence="20">
    <location>
        <position position="273"/>
    </location>
    <ligand>
        <name>Zn(2+)</name>
        <dbReference type="ChEBI" id="CHEBI:29105"/>
    </ligand>
</feature>
<dbReference type="InterPro" id="IPR017215">
    <property type="entry name" value="MetH_bac"/>
</dbReference>
<reference evidence="26 27" key="1">
    <citation type="submission" date="2019-03" db="EMBL/GenBank/DDBJ databases">
        <title>Genomic Encyclopedia of Type Strains, Phase IV (KMG-IV): sequencing the most valuable type-strain genomes for metagenomic binning, comparative biology and taxonomic classification.</title>
        <authorList>
            <person name="Goeker M."/>
        </authorList>
    </citation>
    <scope>NUCLEOTIDE SEQUENCE [LARGE SCALE GENOMIC DNA]</scope>
    <source>
        <strain evidence="26 27">DSM 100013</strain>
    </source>
</reference>
<evidence type="ECO:0000259" key="23">
    <source>
        <dbReference type="PROSITE" id="PS50972"/>
    </source>
</evidence>
<dbReference type="Gene3D" id="3.20.20.20">
    <property type="entry name" value="Dihydropteroate synthase-like"/>
    <property type="match status" value="1"/>
</dbReference>
<dbReference type="InterPro" id="IPR011005">
    <property type="entry name" value="Dihydropteroate_synth-like_sf"/>
</dbReference>
<evidence type="ECO:0000256" key="4">
    <source>
        <dbReference type="ARBA" id="ARBA00005178"/>
    </source>
</evidence>
<dbReference type="Gene3D" id="3.40.50.280">
    <property type="entry name" value="Cobalamin-binding domain"/>
    <property type="match status" value="1"/>
</dbReference>
<comment type="function">
    <text evidence="18">Catalyzes the transfer of a methyl group from methyl-cobalamin to homocysteine, yielding enzyme-bound cob(I)alamin and methionine. Subsequently, remethylates the cofactor using methyltetrahydrofolate.</text>
</comment>
<protein>
    <recommendedName>
        <fullName evidence="8">Methionine synthase</fullName>
        <ecNumber evidence="7">2.1.1.13</ecNumber>
    </recommendedName>
    <alternativeName>
        <fullName evidence="19">5-methyltetrahydrofolate--homocysteine methyltransferase</fullName>
    </alternativeName>
</protein>
<dbReference type="AlphaFoldDB" id="A0A4R2TMY5"/>
<dbReference type="FunFam" id="3.20.20.330:FF:000001">
    <property type="entry name" value="Methionine synthase"/>
    <property type="match status" value="1"/>
</dbReference>
<dbReference type="InterPro" id="IPR036589">
    <property type="entry name" value="HCY_dom_sf"/>
</dbReference>
<dbReference type="InterPro" id="IPR036594">
    <property type="entry name" value="Meth_synthase_dom"/>
</dbReference>
<evidence type="ECO:0000259" key="25">
    <source>
        <dbReference type="PROSITE" id="PS51337"/>
    </source>
</evidence>
<dbReference type="GO" id="GO:0032259">
    <property type="term" value="P:methylation"/>
    <property type="evidence" value="ECO:0007669"/>
    <property type="project" value="UniProtKB-KW"/>
</dbReference>
<comment type="catalytic activity">
    <reaction evidence="1">
        <text>(6S)-5-methyl-5,6,7,8-tetrahydrofolate + L-homocysteine = (6S)-5,6,7,8-tetrahydrofolate + L-methionine</text>
        <dbReference type="Rhea" id="RHEA:11172"/>
        <dbReference type="ChEBI" id="CHEBI:18608"/>
        <dbReference type="ChEBI" id="CHEBI:57453"/>
        <dbReference type="ChEBI" id="CHEBI:57844"/>
        <dbReference type="ChEBI" id="CHEBI:58199"/>
        <dbReference type="EC" id="2.1.1.13"/>
    </reaction>
</comment>
<gene>
    <name evidence="26" type="ORF">EDD79_101439</name>
</gene>
<feature type="coiled-coil region" evidence="21">
    <location>
        <begin position="649"/>
        <end position="676"/>
    </location>
</feature>
<evidence type="ECO:0000256" key="18">
    <source>
        <dbReference type="ARBA" id="ARBA00025552"/>
    </source>
</evidence>
<dbReference type="RefSeq" id="WP_132848348.1">
    <property type="nucleotide sequence ID" value="NZ_CP058648.1"/>
</dbReference>
<feature type="domain" description="Pterin-binding" evidence="23">
    <location>
        <begin position="319"/>
        <end position="563"/>
    </location>
</feature>
<name>A0A4R2TMY5_9FIRM</name>
<evidence type="ECO:0000256" key="19">
    <source>
        <dbReference type="ARBA" id="ARBA00031040"/>
    </source>
</evidence>
<dbReference type="GO" id="GO:0005829">
    <property type="term" value="C:cytosol"/>
    <property type="evidence" value="ECO:0007669"/>
    <property type="project" value="TreeGrafter"/>
</dbReference>
<evidence type="ECO:0000256" key="20">
    <source>
        <dbReference type="PROSITE-ProRule" id="PRU00333"/>
    </source>
</evidence>
<evidence type="ECO:0000256" key="14">
    <source>
        <dbReference type="ARBA" id="ARBA00022723"/>
    </source>
</evidence>
<dbReference type="PROSITE" id="PS50972">
    <property type="entry name" value="PTERIN_BINDING"/>
    <property type="match status" value="1"/>
</dbReference>
<proteinExistence type="inferred from homology"/>
<dbReference type="PANTHER" id="PTHR45833:SF1">
    <property type="entry name" value="METHIONINE SYNTHASE"/>
    <property type="match status" value="1"/>
</dbReference>
<evidence type="ECO:0000256" key="2">
    <source>
        <dbReference type="ARBA" id="ARBA00001947"/>
    </source>
</evidence>
<evidence type="ECO:0000256" key="13">
    <source>
        <dbReference type="ARBA" id="ARBA00022691"/>
    </source>
</evidence>
<keyword evidence="10" id="KW-0028">Amino-acid biosynthesis</keyword>
<dbReference type="InterPro" id="IPR006158">
    <property type="entry name" value="Cobalamin-bd"/>
</dbReference>
<dbReference type="SUPFAM" id="SSF52242">
    <property type="entry name" value="Cobalamin (vitamin B12)-binding domain"/>
    <property type="match status" value="1"/>
</dbReference>
<dbReference type="Pfam" id="PF02574">
    <property type="entry name" value="S-methyl_trans"/>
    <property type="match status" value="1"/>
</dbReference>
<comment type="pathway">
    <text evidence="4">Amino-acid biosynthesis; L-methionine biosynthesis via de novo pathway; L-methionine from L-homocysteine (MetH route): step 1/1.</text>
</comment>
<dbReference type="InterPro" id="IPR036724">
    <property type="entry name" value="Cobalamin-bd_sf"/>
</dbReference>
<keyword evidence="9 20" id="KW-0489">Methyltransferase</keyword>
<dbReference type="GO" id="GO:0046872">
    <property type="term" value="F:metal ion binding"/>
    <property type="evidence" value="ECO:0007669"/>
    <property type="project" value="UniProtKB-KW"/>
</dbReference>
<evidence type="ECO:0000256" key="7">
    <source>
        <dbReference type="ARBA" id="ARBA00012032"/>
    </source>
</evidence>
<keyword evidence="14 20" id="KW-0479">Metal-binding</keyword>
<comment type="cofactor">
    <cofactor evidence="2 20">
        <name>Zn(2+)</name>
        <dbReference type="ChEBI" id="CHEBI:29105"/>
    </cofactor>
</comment>
<dbReference type="EC" id="2.1.1.13" evidence="7"/>
<evidence type="ECO:0000259" key="22">
    <source>
        <dbReference type="PROSITE" id="PS50970"/>
    </source>
</evidence>
<dbReference type="GO" id="GO:0008705">
    <property type="term" value="F:methionine synthase activity"/>
    <property type="evidence" value="ECO:0007669"/>
    <property type="project" value="UniProtKB-EC"/>
</dbReference>
<comment type="similarity">
    <text evidence="5">Belongs to the vitamin-B12 dependent methionine synthase family.</text>
</comment>
<feature type="binding site" evidence="20">
    <location>
        <position position="274"/>
    </location>
    <ligand>
        <name>Zn(2+)</name>
        <dbReference type="ChEBI" id="CHEBI:29105"/>
    </ligand>
</feature>
<feature type="domain" description="B12-binding N-terminal" evidence="25">
    <location>
        <begin position="584"/>
        <end position="678"/>
    </location>
</feature>
<evidence type="ECO:0000256" key="16">
    <source>
        <dbReference type="ARBA" id="ARBA00023167"/>
    </source>
</evidence>
<evidence type="ECO:0000256" key="11">
    <source>
        <dbReference type="ARBA" id="ARBA00022628"/>
    </source>
</evidence>
<feature type="binding site" evidence="20">
    <location>
        <position position="208"/>
    </location>
    <ligand>
        <name>Zn(2+)</name>
        <dbReference type="ChEBI" id="CHEBI:29105"/>
    </ligand>
</feature>
<comment type="similarity">
    <text evidence="6">Belongs to the methylamine corrinoid protein family.</text>
</comment>
<evidence type="ECO:0000256" key="17">
    <source>
        <dbReference type="ARBA" id="ARBA00023285"/>
    </source>
</evidence>
<dbReference type="PIRSF" id="PIRSF037472">
    <property type="entry name" value="DHPS_mtfrase"/>
    <property type="match status" value="1"/>
</dbReference>
<dbReference type="Pfam" id="PF02310">
    <property type="entry name" value="B12-binding"/>
    <property type="match status" value="1"/>
</dbReference>
<comment type="cofactor">
    <cofactor evidence="3">
        <name>methylcob(III)alamin</name>
        <dbReference type="ChEBI" id="CHEBI:28115"/>
    </cofactor>
</comment>
<feature type="domain" description="Hcy-binding" evidence="22">
    <location>
        <begin position="4"/>
        <end position="288"/>
    </location>
</feature>
<evidence type="ECO:0000256" key="15">
    <source>
        <dbReference type="ARBA" id="ARBA00022833"/>
    </source>
</evidence>
<organism evidence="26 27">
    <name type="scientific">Serpentinicella alkaliphila</name>
    <dbReference type="NCBI Taxonomy" id="1734049"/>
    <lineage>
        <taxon>Bacteria</taxon>
        <taxon>Bacillati</taxon>
        <taxon>Bacillota</taxon>
        <taxon>Clostridia</taxon>
        <taxon>Peptostreptococcales</taxon>
        <taxon>Natronincolaceae</taxon>
        <taxon>Serpentinicella</taxon>
    </lineage>
</organism>
<dbReference type="InterPro" id="IPR050554">
    <property type="entry name" value="Met_Synthase/Corrinoid"/>
</dbReference>
<keyword evidence="15 20" id="KW-0862">Zinc</keyword>
<evidence type="ECO:0000256" key="5">
    <source>
        <dbReference type="ARBA" id="ARBA00010398"/>
    </source>
</evidence>
<evidence type="ECO:0000256" key="3">
    <source>
        <dbReference type="ARBA" id="ARBA00001956"/>
    </source>
</evidence>